<keyword evidence="1" id="KW-0472">Membrane</keyword>
<evidence type="ECO:0008006" key="4">
    <source>
        <dbReference type="Google" id="ProtNLM"/>
    </source>
</evidence>
<organism evidence="2 3">
    <name type="scientific">Candidatus Bacteroides merdigallinarum</name>
    <dbReference type="NCBI Taxonomy" id="2838473"/>
    <lineage>
        <taxon>Bacteria</taxon>
        <taxon>Pseudomonadati</taxon>
        <taxon>Bacteroidota</taxon>
        <taxon>Bacteroidia</taxon>
        <taxon>Bacteroidales</taxon>
        <taxon>Bacteroidaceae</taxon>
        <taxon>Bacteroides</taxon>
    </lineage>
</organism>
<gene>
    <name evidence="2" type="ORF">H9814_10185</name>
</gene>
<dbReference type="EMBL" id="DXBX01000082">
    <property type="protein sequence ID" value="HIZ33882.1"/>
    <property type="molecule type" value="Genomic_DNA"/>
</dbReference>
<name>A0A9D2EAL5_9BACE</name>
<dbReference type="AlphaFoldDB" id="A0A9D2EAL5"/>
<dbReference type="Proteomes" id="UP000824028">
    <property type="component" value="Unassembled WGS sequence"/>
</dbReference>
<accession>A0A9D2EAL5</accession>
<evidence type="ECO:0000313" key="2">
    <source>
        <dbReference type="EMBL" id="HIZ33882.1"/>
    </source>
</evidence>
<feature type="transmembrane region" description="Helical" evidence="1">
    <location>
        <begin position="30"/>
        <end position="51"/>
    </location>
</feature>
<evidence type="ECO:0000313" key="3">
    <source>
        <dbReference type="Proteomes" id="UP000824028"/>
    </source>
</evidence>
<reference evidence="2" key="1">
    <citation type="journal article" date="2021" name="PeerJ">
        <title>Extensive microbial diversity within the chicken gut microbiome revealed by metagenomics and culture.</title>
        <authorList>
            <person name="Gilroy R."/>
            <person name="Ravi A."/>
            <person name="Getino M."/>
            <person name="Pursley I."/>
            <person name="Horton D.L."/>
            <person name="Alikhan N.F."/>
            <person name="Baker D."/>
            <person name="Gharbi K."/>
            <person name="Hall N."/>
            <person name="Watson M."/>
            <person name="Adriaenssens E.M."/>
            <person name="Foster-Nyarko E."/>
            <person name="Jarju S."/>
            <person name="Secka A."/>
            <person name="Antonio M."/>
            <person name="Oren A."/>
            <person name="Chaudhuri R.R."/>
            <person name="La Ragione R."/>
            <person name="Hildebrand F."/>
            <person name="Pallen M.J."/>
        </authorList>
    </citation>
    <scope>NUCLEOTIDE SEQUENCE</scope>
    <source>
        <strain evidence="2">ChiHjej9B8-1298</strain>
    </source>
</reference>
<sequence>MLEIPPKHSTFAARNNIVHFLERLRPFMKLFLPLLFILYWGGITLFAHTHVVNGVMIVHSHPFKANHQHSQAEAETILILDHYTTSAIPSLEPVVQCFCVLLSVLAIPRAIRLCLLQTEDGIRLRAPPCRVF</sequence>
<keyword evidence="1" id="KW-1133">Transmembrane helix</keyword>
<evidence type="ECO:0000256" key="1">
    <source>
        <dbReference type="SAM" id="Phobius"/>
    </source>
</evidence>
<keyword evidence="1" id="KW-0812">Transmembrane</keyword>
<feature type="transmembrane region" description="Helical" evidence="1">
    <location>
        <begin position="93"/>
        <end position="115"/>
    </location>
</feature>
<proteinExistence type="predicted"/>
<comment type="caution">
    <text evidence="2">The sequence shown here is derived from an EMBL/GenBank/DDBJ whole genome shotgun (WGS) entry which is preliminary data.</text>
</comment>
<protein>
    <recommendedName>
        <fullName evidence="4">Transmembrane protein</fullName>
    </recommendedName>
</protein>
<reference evidence="2" key="2">
    <citation type="submission" date="2021-04" db="EMBL/GenBank/DDBJ databases">
        <authorList>
            <person name="Gilroy R."/>
        </authorList>
    </citation>
    <scope>NUCLEOTIDE SEQUENCE</scope>
    <source>
        <strain evidence="2">ChiHjej9B8-1298</strain>
    </source>
</reference>